<protein>
    <submittedName>
        <fullName evidence="1">Protein of unkown function DUF3268</fullName>
    </submittedName>
</protein>
<accession>A0A6J5RXN2</accession>
<reference evidence="1" key="1">
    <citation type="submission" date="2020-05" db="EMBL/GenBank/DDBJ databases">
        <authorList>
            <person name="Chiriac C."/>
            <person name="Salcher M."/>
            <person name="Ghai R."/>
            <person name="Kavagutti S V."/>
        </authorList>
    </citation>
    <scope>NUCLEOTIDE SEQUENCE</scope>
</reference>
<proteinExistence type="predicted"/>
<organism evidence="1">
    <name type="scientific">uncultured Caudovirales phage</name>
    <dbReference type="NCBI Taxonomy" id="2100421"/>
    <lineage>
        <taxon>Viruses</taxon>
        <taxon>Duplodnaviria</taxon>
        <taxon>Heunggongvirae</taxon>
        <taxon>Uroviricota</taxon>
        <taxon>Caudoviricetes</taxon>
        <taxon>Peduoviridae</taxon>
        <taxon>Maltschvirus</taxon>
        <taxon>Maltschvirus maltsch</taxon>
    </lineage>
</organism>
<gene>
    <name evidence="1" type="ORF">UFOVP1382_26</name>
</gene>
<name>A0A6J5RXN2_9CAUD</name>
<evidence type="ECO:0000313" key="1">
    <source>
        <dbReference type="EMBL" id="CAB4203408.1"/>
    </source>
</evidence>
<sequence>MADVPPCVYCGGQPVLRPTSDHVYRKDYGPVWECPRCLARCGVHRGTNKPLGTVANAEDRLLRETAHGLFDPLWRRKMVSAGIQKSHARSRAYRWLASEMGMEPARCHISMMHGDDLRRVIATCLKYARST</sequence>
<dbReference type="Pfam" id="PF11672">
    <property type="entry name" value="DUF3268"/>
    <property type="match status" value="1"/>
</dbReference>
<dbReference type="InterPro" id="IPR021686">
    <property type="entry name" value="DUF3268"/>
</dbReference>
<dbReference type="EMBL" id="LR797331">
    <property type="protein sequence ID" value="CAB4203408.1"/>
    <property type="molecule type" value="Genomic_DNA"/>
</dbReference>